<gene>
    <name evidence="2" type="ORF">ACFQH1_11320</name>
</gene>
<dbReference type="EMBL" id="JBHSSB010000031">
    <property type="protein sequence ID" value="MFC6295791.1"/>
    <property type="molecule type" value="Genomic_DNA"/>
</dbReference>
<protein>
    <recommendedName>
        <fullName evidence="4">Integral membrane protein</fullName>
    </recommendedName>
</protein>
<name>A0ABW1UI50_9LACO</name>
<keyword evidence="3" id="KW-1185">Reference proteome</keyword>
<evidence type="ECO:0000313" key="2">
    <source>
        <dbReference type="EMBL" id="MFC6295791.1"/>
    </source>
</evidence>
<proteinExistence type="predicted"/>
<keyword evidence="1" id="KW-1133">Transmembrane helix</keyword>
<feature type="transmembrane region" description="Helical" evidence="1">
    <location>
        <begin position="107"/>
        <end position="128"/>
    </location>
</feature>
<evidence type="ECO:0000256" key="1">
    <source>
        <dbReference type="SAM" id="Phobius"/>
    </source>
</evidence>
<dbReference type="RefSeq" id="WP_137607675.1">
    <property type="nucleotide sequence ID" value="NZ_BJDH01000006.1"/>
</dbReference>
<evidence type="ECO:0008006" key="4">
    <source>
        <dbReference type="Google" id="ProtNLM"/>
    </source>
</evidence>
<sequence length="162" mass="18089">MKTDLKTARQTLKAESRAYQVYSYYLAIPILFIGTMIVTYFGYSNNSIGVVILVLTIFAHVGASKLKLASKRKYVAPILMYIANVIALVLMPVLFSDMSAGGNGDSYFALIGLIVVPIEIITIIFFFISAHDLKKAYPTMKQDTKQARETYKQLKQTSKLNS</sequence>
<dbReference type="Proteomes" id="UP001596227">
    <property type="component" value="Unassembled WGS sequence"/>
</dbReference>
<feature type="transmembrane region" description="Helical" evidence="1">
    <location>
        <begin position="75"/>
        <end position="95"/>
    </location>
</feature>
<feature type="transmembrane region" description="Helical" evidence="1">
    <location>
        <begin position="47"/>
        <end position="63"/>
    </location>
</feature>
<reference evidence="3" key="1">
    <citation type="journal article" date="2019" name="Int. J. Syst. Evol. Microbiol.">
        <title>The Global Catalogue of Microorganisms (GCM) 10K type strain sequencing project: providing services to taxonomists for standard genome sequencing and annotation.</title>
        <authorList>
            <consortium name="The Broad Institute Genomics Platform"/>
            <consortium name="The Broad Institute Genome Sequencing Center for Infectious Disease"/>
            <person name="Wu L."/>
            <person name="Ma J."/>
        </authorList>
    </citation>
    <scope>NUCLEOTIDE SEQUENCE [LARGE SCALE GENOMIC DNA]</scope>
    <source>
        <strain evidence="3">CCM 8934</strain>
    </source>
</reference>
<accession>A0ABW1UI50</accession>
<evidence type="ECO:0000313" key="3">
    <source>
        <dbReference type="Proteomes" id="UP001596227"/>
    </source>
</evidence>
<organism evidence="2 3">
    <name type="scientific">Lactiplantibacillus daoliensis</name>
    <dbReference type="NCBI Taxonomy" id="2559916"/>
    <lineage>
        <taxon>Bacteria</taxon>
        <taxon>Bacillati</taxon>
        <taxon>Bacillota</taxon>
        <taxon>Bacilli</taxon>
        <taxon>Lactobacillales</taxon>
        <taxon>Lactobacillaceae</taxon>
        <taxon>Lactiplantibacillus</taxon>
    </lineage>
</organism>
<keyword evidence="1" id="KW-0472">Membrane</keyword>
<feature type="transmembrane region" description="Helical" evidence="1">
    <location>
        <begin position="21"/>
        <end position="41"/>
    </location>
</feature>
<comment type="caution">
    <text evidence="2">The sequence shown here is derived from an EMBL/GenBank/DDBJ whole genome shotgun (WGS) entry which is preliminary data.</text>
</comment>
<keyword evidence="1" id="KW-0812">Transmembrane</keyword>